<keyword evidence="12" id="KW-1185">Reference proteome</keyword>
<feature type="domain" description="tRNA nucleotidyltransferase/poly(A) polymerase RNA and SrmB- binding" evidence="10">
    <location>
        <begin position="188"/>
        <end position="239"/>
    </location>
</feature>
<comment type="similarity">
    <text evidence="8">Belongs to the tRNA nucleotidyltransferase/poly(A) polymerase family.</text>
</comment>
<keyword evidence="7" id="KW-0460">Magnesium</keyword>
<dbReference type="EMBL" id="VFFF01000001">
    <property type="protein sequence ID" value="TNY34013.1"/>
    <property type="molecule type" value="Genomic_DNA"/>
</dbReference>
<evidence type="ECO:0000313" key="12">
    <source>
        <dbReference type="Proteomes" id="UP000314011"/>
    </source>
</evidence>
<keyword evidence="8" id="KW-0694">RNA-binding</keyword>
<keyword evidence="4" id="KW-0548">Nucleotidyltransferase</keyword>
<proteinExistence type="inferred from homology"/>
<dbReference type="OrthoDB" id="9805698at2"/>
<dbReference type="InterPro" id="IPR002646">
    <property type="entry name" value="PolA_pol_head_dom"/>
</dbReference>
<reference evidence="11 12" key="1">
    <citation type="submission" date="2019-06" db="EMBL/GenBank/DDBJ databases">
        <title>Genome of new Rhodobacteraceae sp. SM1903.</title>
        <authorList>
            <person name="Ren X."/>
        </authorList>
    </citation>
    <scope>NUCLEOTIDE SEQUENCE [LARGE SCALE GENOMIC DNA]</scope>
    <source>
        <strain evidence="11 12">SM1903</strain>
    </source>
</reference>
<dbReference type="GO" id="GO:0008033">
    <property type="term" value="P:tRNA processing"/>
    <property type="evidence" value="ECO:0007669"/>
    <property type="project" value="UniProtKB-KW"/>
</dbReference>
<dbReference type="CDD" id="cd05398">
    <property type="entry name" value="NT_ClassII-CCAase"/>
    <property type="match status" value="1"/>
</dbReference>
<evidence type="ECO:0000256" key="6">
    <source>
        <dbReference type="ARBA" id="ARBA00022741"/>
    </source>
</evidence>
<evidence type="ECO:0000259" key="10">
    <source>
        <dbReference type="Pfam" id="PF12627"/>
    </source>
</evidence>
<name>A0A5C5GH42_9RHOB</name>
<accession>A0A5C5GH42</accession>
<dbReference type="RefSeq" id="WP_140194960.1">
    <property type="nucleotide sequence ID" value="NZ_CP065915.1"/>
</dbReference>
<dbReference type="AlphaFoldDB" id="A0A5C5GH42"/>
<dbReference type="Pfam" id="PF01743">
    <property type="entry name" value="PolyA_pol"/>
    <property type="match status" value="1"/>
</dbReference>
<keyword evidence="2 8" id="KW-0808">Transferase</keyword>
<dbReference type="GO" id="GO:0000049">
    <property type="term" value="F:tRNA binding"/>
    <property type="evidence" value="ECO:0007669"/>
    <property type="project" value="TreeGrafter"/>
</dbReference>
<dbReference type="InterPro" id="IPR032828">
    <property type="entry name" value="PolyA_RNA-bd"/>
</dbReference>
<evidence type="ECO:0000256" key="1">
    <source>
        <dbReference type="ARBA" id="ARBA00001946"/>
    </source>
</evidence>
<evidence type="ECO:0000256" key="5">
    <source>
        <dbReference type="ARBA" id="ARBA00022723"/>
    </source>
</evidence>
<gene>
    <name evidence="11" type="ORF">FHY64_12345</name>
</gene>
<evidence type="ECO:0000256" key="7">
    <source>
        <dbReference type="ARBA" id="ARBA00022842"/>
    </source>
</evidence>
<dbReference type="InterPro" id="IPR050264">
    <property type="entry name" value="Bact_CCA-adding_enz_type3_sf"/>
</dbReference>
<dbReference type="PANTHER" id="PTHR46173:SF1">
    <property type="entry name" value="CCA TRNA NUCLEOTIDYLTRANSFERASE 1, MITOCHONDRIAL"/>
    <property type="match status" value="1"/>
</dbReference>
<sequence length="386" mass="41352">MTRIDADWLTSAPSQAVCGALTDAGHQAWFVGGCVRNALLRAPVSDLDISTDAHPEQVIALAEAAGLKAVPTGVEHGTVTVIADGAPYEITTFRRDVETDGRRAVVAFSDSLEEDARRRDFTMNALYAAPDGTVADPIGGLPDLEARHVRFIDDPDQRIREDYLRILRFFRFHAWYGDAGEGLDADGLAACAANVEGIGGLSKERIGHEMRKLLAAPDPAPAIAAMEACGALAQVLPGASSGQVAVLVHVEGQAGLSPDWIRRLAAMGGVEVGDALRLSRAESRDLERLSESRDSDMGAGELGYRLGEKAQDVLVLRDALFVRPFDNRQASEARQGAGQKFPLSAGDLKGRLEGKALGDYLKSAERKWIDSGFRLDRAALLHDSGM</sequence>
<keyword evidence="5" id="KW-0479">Metal-binding</keyword>
<evidence type="ECO:0000259" key="9">
    <source>
        <dbReference type="Pfam" id="PF01743"/>
    </source>
</evidence>
<dbReference type="GO" id="GO:0000166">
    <property type="term" value="F:nucleotide binding"/>
    <property type="evidence" value="ECO:0007669"/>
    <property type="project" value="UniProtKB-KW"/>
</dbReference>
<evidence type="ECO:0000256" key="3">
    <source>
        <dbReference type="ARBA" id="ARBA00022694"/>
    </source>
</evidence>
<dbReference type="GO" id="GO:0046872">
    <property type="term" value="F:metal ion binding"/>
    <property type="evidence" value="ECO:0007669"/>
    <property type="project" value="UniProtKB-KW"/>
</dbReference>
<keyword evidence="6" id="KW-0547">Nucleotide-binding</keyword>
<dbReference type="GO" id="GO:0016779">
    <property type="term" value="F:nucleotidyltransferase activity"/>
    <property type="evidence" value="ECO:0007669"/>
    <property type="project" value="UniProtKB-KW"/>
</dbReference>
<evidence type="ECO:0000256" key="8">
    <source>
        <dbReference type="RuleBase" id="RU003953"/>
    </source>
</evidence>
<dbReference type="SUPFAM" id="SSF81891">
    <property type="entry name" value="Poly A polymerase C-terminal region-like"/>
    <property type="match status" value="1"/>
</dbReference>
<dbReference type="Proteomes" id="UP000314011">
    <property type="component" value="Unassembled WGS sequence"/>
</dbReference>
<evidence type="ECO:0000256" key="2">
    <source>
        <dbReference type="ARBA" id="ARBA00022679"/>
    </source>
</evidence>
<keyword evidence="3" id="KW-0819">tRNA processing</keyword>
<protein>
    <submittedName>
        <fullName evidence="11">CCA tRNA nucleotidyltransferase</fullName>
    </submittedName>
</protein>
<evidence type="ECO:0000256" key="4">
    <source>
        <dbReference type="ARBA" id="ARBA00022695"/>
    </source>
</evidence>
<organism evidence="11 12">
    <name type="scientific">Pelagovum pacificum</name>
    <dbReference type="NCBI Taxonomy" id="2588711"/>
    <lineage>
        <taxon>Bacteria</taxon>
        <taxon>Pseudomonadati</taxon>
        <taxon>Pseudomonadota</taxon>
        <taxon>Alphaproteobacteria</taxon>
        <taxon>Rhodobacterales</taxon>
        <taxon>Paracoccaceae</taxon>
        <taxon>Pelagovum</taxon>
    </lineage>
</organism>
<feature type="domain" description="Poly A polymerase head" evidence="9">
    <location>
        <begin position="28"/>
        <end position="150"/>
    </location>
</feature>
<evidence type="ECO:0000313" key="11">
    <source>
        <dbReference type="EMBL" id="TNY34013.1"/>
    </source>
</evidence>
<dbReference type="PROSITE" id="PS51257">
    <property type="entry name" value="PROKAR_LIPOPROTEIN"/>
    <property type="match status" value="1"/>
</dbReference>
<dbReference type="InterPro" id="IPR043519">
    <property type="entry name" value="NT_sf"/>
</dbReference>
<dbReference type="SUPFAM" id="SSF81301">
    <property type="entry name" value="Nucleotidyltransferase"/>
    <property type="match status" value="1"/>
</dbReference>
<dbReference type="Gene3D" id="3.30.460.10">
    <property type="entry name" value="Beta Polymerase, domain 2"/>
    <property type="match status" value="1"/>
</dbReference>
<dbReference type="Gene3D" id="1.10.3090.10">
    <property type="entry name" value="cca-adding enzyme, domain 2"/>
    <property type="match status" value="1"/>
</dbReference>
<dbReference type="PANTHER" id="PTHR46173">
    <property type="entry name" value="CCA TRNA NUCLEOTIDYLTRANSFERASE 1, MITOCHONDRIAL"/>
    <property type="match status" value="1"/>
</dbReference>
<dbReference type="Pfam" id="PF12627">
    <property type="entry name" value="PolyA_pol_RNAbd"/>
    <property type="match status" value="1"/>
</dbReference>
<comment type="cofactor">
    <cofactor evidence="1">
        <name>Mg(2+)</name>
        <dbReference type="ChEBI" id="CHEBI:18420"/>
    </cofactor>
</comment>
<comment type="caution">
    <text evidence="11">The sequence shown here is derived from an EMBL/GenBank/DDBJ whole genome shotgun (WGS) entry which is preliminary data.</text>
</comment>